<dbReference type="UniPathway" id="UPA00219"/>
<dbReference type="Proteomes" id="UP000599074">
    <property type="component" value="Unassembled WGS sequence"/>
</dbReference>
<dbReference type="Pfam" id="PF01565">
    <property type="entry name" value="FAD_binding_4"/>
    <property type="match status" value="1"/>
</dbReference>
<dbReference type="InterPro" id="IPR016167">
    <property type="entry name" value="FAD-bd_PCMH_sub1"/>
</dbReference>
<evidence type="ECO:0000313" key="20">
    <source>
        <dbReference type="Proteomes" id="UP000599074"/>
    </source>
</evidence>
<reference evidence="19" key="1">
    <citation type="submission" date="2021-01" db="EMBL/GenBank/DDBJ databases">
        <title>Whole genome shotgun sequence of Planosporangium mesophilum NBRC 109066.</title>
        <authorList>
            <person name="Komaki H."/>
            <person name="Tamura T."/>
        </authorList>
    </citation>
    <scope>NUCLEOTIDE SEQUENCE</scope>
    <source>
        <strain evidence="19">NBRC 109066</strain>
    </source>
</reference>
<gene>
    <name evidence="19" type="primary">murB_2</name>
    <name evidence="17" type="synonym">murB</name>
    <name evidence="19" type="ORF">Pme01_27860</name>
</gene>
<keyword evidence="8 17" id="KW-0285">Flavoprotein</keyword>
<feature type="active site" evidence="17">
    <location>
        <position position="136"/>
    </location>
</feature>
<dbReference type="AlphaFoldDB" id="A0A8J3TE87"/>
<dbReference type="EC" id="1.3.1.98" evidence="17"/>
<dbReference type="NCBIfam" id="NF010478">
    <property type="entry name" value="PRK13903.1"/>
    <property type="match status" value="1"/>
</dbReference>
<dbReference type="Pfam" id="PF02873">
    <property type="entry name" value="MurB_C"/>
    <property type="match status" value="1"/>
</dbReference>
<dbReference type="GO" id="GO:0008360">
    <property type="term" value="P:regulation of cell shape"/>
    <property type="evidence" value="ECO:0007669"/>
    <property type="project" value="UniProtKB-KW"/>
</dbReference>
<dbReference type="PANTHER" id="PTHR21071:SF4">
    <property type="entry name" value="UDP-N-ACETYLENOLPYRUVOYLGLUCOSAMINE REDUCTASE"/>
    <property type="match status" value="1"/>
</dbReference>
<dbReference type="GO" id="GO:0009252">
    <property type="term" value="P:peptidoglycan biosynthetic process"/>
    <property type="evidence" value="ECO:0007669"/>
    <property type="project" value="UniProtKB-UniRule"/>
</dbReference>
<evidence type="ECO:0000256" key="4">
    <source>
        <dbReference type="ARBA" id="ARBA00004752"/>
    </source>
</evidence>
<dbReference type="GO" id="GO:0071949">
    <property type="term" value="F:FAD binding"/>
    <property type="evidence" value="ECO:0007669"/>
    <property type="project" value="InterPro"/>
</dbReference>
<evidence type="ECO:0000256" key="9">
    <source>
        <dbReference type="ARBA" id="ARBA00022827"/>
    </source>
</evidence>
<evidence type="ECO:0000256" key="1">
    <source>
        <dbReference type="ARBA" id="ARBA00001974"/>
    </source>
</evidence>
<evidence type="ECO:0000256" key="13">
    <source>
        <dbReference type="ARBA" id="ARBA00023002"/>
    </source>
</evidence>
<comment type="subcellular location">
    <subcellularLocation>
        <location evidence="3 17">Cytoplasm</location>
    </subcellularLocation>
</comment>
<dbReference type="Gene3D" id="3.90.78.10">
    <property type="entry name" value="UDP-N-acetylenolpyruvoylglucosamine reductase, C-terminal domain"/>
    <property type="match status" value="1"/>
</dbReference>
<dbReference type="GO" id="GO:0008762">
    <property type="term" value="F:UDP-N-acetylmuramate dehydrogenase activity"/>
    <property type="evidence" value="ECO:0007669"/>
    <property type="project" value="UniProtKB-UniRule"/>
</dbReference>
<dbReference type="GO" id="GO:0071555">
    <property type="term" value="P:cell wall organization"/>
    <property type="evidence" value="ECO:0007669"/>
    <property type="project" value="UniProtKB-KW"/>
</dbReference>
<dbReference type="SUPFAM" id="SSF56194">
    <property type="entry name" value="Uridine diphospho-N-Acetylenolpyruvylglucosamine reductase, MurB, C-terminal domain"/>
    <property type="match status" value="1"/>
</dbReference>
<evidence type="ECO:0000313" key="19">
    <source>
        <dbReference type="EMBL" id="GII23189.1"/>
    </source>
</evidence>
<feature type="active site" description="Proton donor" evidence="17">
    <location>
        <position position="213"/>
    </location>
</feature>
<evidence type="ECO:0000256" key="7">
    <source>
        <dbReference type="ARBA" id="ARBA00022618"/>
    </source>
</evidence>
<sequence>MVASDEQEIIAALRTDEPVLLLAGGSNVVVSDDGFPGRVVLLRSRGIAVRCDGDRVRLRVAAGEPWDQVVQAAVEAGWSGVESLSGIPGSAGATPIQNVDAYGHGVAETIVEVRAYDRTTDRIVSLTPQQCGFGYRTSVFRQNDRFAVLTVDFSLPLSPLSSPIRYAELARALGVQLGARAPLEAVRAAVLSLRTGKGMVLDASDPDTYSAGSFFINPVIDPVAYARLRKIAIGANVGEPAAWPGADGRTKVSAAWLIERAGFPKGYTCPGTGVAISTKHTLALTNRGTGSTSELLALARKIRDGVAERFGVVLHAEPVLANCAI</sequence>
<feature type="domain" description="FAD-binding PCMH-type" evidence="18">
    <location>
        <begin position="1"/>
        <end position="196"/>
    </location>
</feature>
<comment type="function">
    <text evidence="2 17">Cell wall formation.</text>
</comment>
<comment type="similarity">
    <text evidence="5 17">Belongs to the MurB family.</text>
</comment>
<comment type="catalytic activity">
    <reaction evidence="16 17">
        <text>UDP-N-acetyl-alpha-D-muramate + NADP(+) = UDP-N-acetyl-3-O-(1-carboxyvinyl)-alpha-D-glucosamine + NADPH + H(+)</text>
        <dbReference type="Rhea" id="RHEA:12248"/>
        <dbReference type="ChEBI" id="CHEBI:15378"/>
        <dbReference type="ChEBI" id="CHEBI:57783"/>
        <dbReference type="ChEBI" id="CHEBI:58349"/>
        <dbReference type="ChEBI" id="CHEBI:68483"/>
        <dbReference type="ChEBI" id="CHEBI:70757"/>
        <dbReference type="EC" id="1.3.1.98"/>
    </reaction>
</comment>
<evidence type="ECO:0000256" key="6">
    <source>
        <dbReference type="ARBA" id="ARBA00022490"/>
    </source>
</evidence>
<dbReference type="InterPro" id="IPR036318">
    <property type="entry name" value="FAD-bd_PCMH-like_sf"/>
</dbReference>
<accession>A0A8J3TE87</accession>
<keyword evidence="12 17" id="KW-0573">Peptidoglycan synthesis</keyword>
<comment type="pathway">
    <text evidence="4 17">Cell wall biogenesis; peptidoglycan biosynthesis.</text>
</comment>
<keyword evidence="10 17" id="KW-0521">NADP</keyword>
<keyword evidence="6 17" id="KW-0963">Cytoplasm</keyword>
<keyword evidence="9 17" id="KW-0274">FAD</keyword>
<evidence type="ECO:0000256" key="11">
    <source>
        <dbReference type="ARBA" id="ARBA00022960"/>
    </source>
</evidence>
<protein>
    <recommendedName>
        <fullName evidence="17">UDP-N-acetylenolpyruvoylglucosamine reductase</fullName>
        <ecNumber evidence="17">1.3.1.98</ecNumber>
    </recommendedName>
    <alternativeName>
        <fullName evidence="17">UDP-N-acetylmuramate dehydrogenase</fullName>
    </alternativeName>
</protein>
<evidence type="ECO:0000256" key="15">
    <source>
        <dbReference type="ARBA" id="ARBA00023316"/>
    </source>
</evidence>
<comment type="caution">
    <text evidence="19">The sequence shown here is derived from an EMBL/GenBank/DDBJ whole genome shotgun (WGS) entry which is preliminary data.</text>
</comment>
<evidence type="ECO:0000256" key="12">
    <source>
        <dbReference type="ARBA" id="ARBA00022984"/>
    </source>
</evidence>
<dbReference type="InterPro" id="IPR036635">
    <property type="entry name" value="MurB_C_sf"/>
</dbReference>
<keyword evidence="13 17" id="KW-0560">Oxidoreductase</keyword>
<evidence type="ECO:0000256" key="8">
    <source>
        <dbReference type="ARBA" id="ARBA00022630"/>
    </source>
</evidence>
<dbReference type="SUPFAM" id="SSF56176">
    <property type="entry name" value="FAD-binding/transporter-associated domain-like"/>
    <property type="match status" value="1"/>
</dbReference>
<evidence type="ECO:0000256" key="14">
    <source>
        <dbReference type="ARBA" id="ARBA00023306"/>
    </source>
</evidence>
<dbReference type="Gene3D" id="3.30.43.10">
    <property type="entry name" value="Uridine Diphospho-n-acetylenolpyruvylglucosamine Reductase, domain 2"/>
    <property type="match status" value="1"/>
</dbReference>
<evidence type="ECO:0000256" key="3">
    <source>
        <dbReference type="ARBA" id="ARBA00004496"/>
    </source>
</evidence>
<comment type="cofactor">
    <cofactor evidence="1 17">
        <name>FAD</name>
        <dbReference type="ChEBI" id="CHEBI:57692"/>
    </cofactor>
</comment>
<dbReference type="PANTHER" id="PTHR21071">
    <property type="entry name" value="UDP-N-ACETYLENOLPYRUVOYLGLUCOSAMINE REDUCTASE"/>
    <property type="match status" value="1"/>
</dbReference>
<dbReference type="HAMAP" id="MF_00037">
    <property type="entry name" value="MurB"/>
    <property type="match status" value="1"/>
</dbReference>
<keyword evidence="14 17" id="KW-0131">Cell cycle</keyword>
<feature type="active site" evidence="17">
    <location>
        <position position="317"/>
    </location>
</feature>
<dbReference type="InterPro" id="IPR006094">
    <property type="entry name" value="Oxid_FAD_bind_N"/>
</dbReference>
<evidence type="ECO:0000256" key="16">
    <source>
        <dbReference type="ARBA" id="ARBA00048914"/>
    </source>
</evidence>
<keyword evidence="11 17" id="KW-0133">Cell shape</keyword>
<dbReference type="GO" id="GO:0005829">
    <property type="term" value="C:cytosol"/>
    <property type="evidence" value="ECO:0007669"/>
    <property type="project" value="TreeGrafter"/>
</dbReference>
<dbReference type="InterPro" id="IPR016169">
    <property type="entry name" value="FAD-bd_PCMH_sub2"/>
</dbReference>
<evidence type="ECO:0000256" key="10">
    <source>
        <dbReference type="ARBA" id="ARBA00022857"/>
    </source>
</evidence>
<keyword evidence="15 17" id="KW-0961">Cell wall biogenesis/degradation</keyword>
<proteinExistence type="inferred from homology"/>
<keyword evidence="20" id="KW-1185">Reference proteome</keyword>
<dbReference type="InterPro" id="IPR003170">
    <property type="entry name" value="MurB"/>
</dbReference>
<dbReference type="GO" id="GO:0051301">
    <property type="term" value="P:cell division"/>
    <property type="evidence" value="ECO:0007669"/>
    <property type="project" value="UniProtKB-KW"/>
</dbReference>
<organism evidence="19 20">
    <name type="scientific">Planosporangium mesophilum</name>
    <dbReference type="NCBI Taxonomy" id="689768"/>
    <lineage>
        <taxon>Bacteria</taxon>
        <taxon>Bacillati</taxon>
        <taxon>Actinomycetota</taxon>
        <taxon>Actinomycetes</taxon>
        <taxon>Micromonosporales</taxon>
        <taxon>Micromonosporaceae</taxon>
        <taxon>Planosporangium</taxon>
    </lineage>
</organism>
<dbReference type="PROSITE" id="PS51387">
    <property type="entry name" value="FAD_PCMH"/>
    <property type="match status" value="1"/>
</dbReference>
<dbReference type="InterPro" id="IPR016166">
    <property type="entry name" value="FAD-bd_PCMH"/>
</dbReference>
<keyword evidence="7 17" id="KW-0132">Cell division</keyword>
<evidence type="ECO:0000256" key="2">
    <source>
        <dbReference type="ARBA" id="ARBA00003921"/>
    </source>
</evidence>
<name>A0A8J3TE87_9ACTN</name>
<evidence type="ECO:0000259" key="18">
    <source>
        <dbReference type="PROSITE" id="PS51387"/>
    </source>
</evidence>
<dbReference type="Gene3D" id="3.30.465.10">
    <property type="match status" value="1"/>
</dbReference>
<dbReference type="EMBL" id="BOON01000027">
    <property type="protein sequence ID" value="GII23189.1"/>
    <property type="molecule type" value="Genomic_DNA"/>
</dbReference>
<evidence type="ECO:0000256" key="17">
    <source>
        <dbReference type="HAMAP-Rule" id="MF_00037"/>
    </source>
</evidence>
<evidence type="ECO:0000256" key="5">
    <source>
        <dbReference type="ARBA" id="ARBA00010485"/>
    </source>
</evidence>
<dbReference type="InterPro" id="IPR011601">
    <property type="entry name" value="MurB_C"/>
</dbReference>